<evidence type="ECO:0000313" key="12">
    <source>
        <dbReference type="Proteomes" id="UP000238707"/>
    </source>
</evidence>
<name>A0A2S7VP46_9VIBR</name>
<keyword evidence="12" id="KW-1185">Reference proteome</keyword>
<evidence type="ECO:0000313" key="11">
    <source>
        <dbReference type="EMBL" id="PQJ63400.1"/>
    </source>
</evidence>
<dbReference type="Pfam" id="PF00078">
    <property type="entry name" value="RVT_1"/>
    <property type="match status" value="1"/>
</dbReference>
<dbReference type="RefSeq" id="WP_105023220.1">
    <property type="nucleotide sequence ID" value="NZ_MSCI01000001.1"/>
</dbReference>
<organism evidence="11 12">
    <name type="scientific">Vibrio chagasii</name>
    <dbReference type="NCBI Taxonomy" id="170679"/>
    <lineage>
        <taxon>Bacteria</taxon>
        <taxon>Pseudomonadati</taxon>
        <taxon>Pseudomonadota</taxon>
        <taxon>Gammaproteobacteria</taxon>
        <taxon>Vibrionales</taxon>
        <taxon>Vibrionaceae</taxon>
        <taxon>Vibrio</taxon>
    </lineage>
</organism>
<sequence>MEISSVKNLDDLAKCLGQSKKTLAYLAYHAPVDKKYKTFSIRKRSGGNRTITAPCSKLKSIQYSIYNQLNSFYQPKKSVHGYVKDKSIVSNASIHVGQRWLGKVDVKSYFPSITTKRVVGLLRNEPFNLPNKIAATVGLLVTYNGYLPLGSPCSPIISNLITRRLDAKLSALSRGYKCYFTRYADDIFFSTNRKVFPRELIHHNEDGVSTIGHKLNEVFEEEGFTVNTDKVSLKDKSQRQVVTGIVVNERMNVPKEYIRELRAMLYSWEKHGLEAAEKDWLKKYVNLNRNGQDIPSQPRYRWMVRGKLNHIAAVRGSNDEVYLKYAKRLARIDNTFKIDPKAITASIASEIKVHIEGKTDAIHMRAAMHALHGAGKYTSLKLSFPNEDTAKGDGELIKACKVMSSSNQTHLTIFLFDSDVDKTTREMKGSTLAYKDHGNNVYSVVMPNPSFRNDEKICIEHLYTDEDIMKKTENGLRIFKSDEFNKKNGLHIEEKGIIRLYPNNSTLIVDSNVIDVESGENVALSKAKFAELIESKRAPFDSVSFDGFEPLLDIFEKLHTDYIK</sequence>
<keyword evidence="2" id="KW-0808">Transferase</keyword>
<dbReference type="InterPro" id="IPR043502">
    <property type="entry name" value="DNA/RNA_pol_sf"/>
</dbReference>
<dbReference type="AlphaFoldDB" id="A0A2S7VP46"/>
<comment type="caution">
    <text evidence="11">The sequence shown here is derived from an EMBL/GenBank/DDBJ whole genome shotgun (WGS) entry which is preliminary data.</text>
</comment>
<comment type="similarity">
    <text evidence="8">Belongs to the bacterial reverse transcriptase family.</text>
</comment>
<dbReference type="CDD" id="cd03487">
    <property type="entry name" value="RT_Bac_retron_II"/>
    <property type="match status" value="1"/>
</dbReference>
<keyword evidence="3" id="KW-0548">Nucleotidyltransferase</keyword>
<evidence type="ECO:0000256" key="7">
    <source>
        <dbReference type="ARBA" id="ARBA00023118"/>
    </source>
</evidence>
<dbReference type="PANTHER" id="PTHR34047">
    <property type="entry name" value="NUCLEAR INTRON MATURASE 1, MITOCHONDRIAL-RELATED"/>
    <property type="match status" value="1"/>
</dbReference>
<evidence type="ECO:0000259" key="10">
    <source>
        <dbReference type="PROSITE" id="PS50878"/>
    </source>
</evidence>
<keyword evidence="4" id="KW-0479">Metal-binding</keyword>
<evidence type="ECO:0000256" key="5">
    <source>
        <dbReference type="ARBA" id="ARBA00022842"/>
    </source>
</evidence>
<evidence type="ECO:0000256" key="4">
    <source>
        <dbReference type="ARBA" id="ARBA00022723"/>
    </source>
</evidence>
<dbReference type="InterPro" id="IPR051083">
    <property type="entry name" value="GrpII_Intron_Splice-Mob/Def"/>
</dbReference>
<keyword evidence="5" id="KW-0460">Magnesium</keyword>
<dbReference type="EMBL" id="MSCI01000001">
    <property type="protein sequence ID" value="PQJ63400.1"/>
    <property type="molecule type" value="Genomic_DNA"/>
</dbReference>
<evidence type="ECO:0000256" key="2">
    <source>
        <dbReference type="ARBA" id="ARBA00022679"/>
    </source>
</evidence>
<evidence type="ECO:0000256" key="9">
    <source>
        <dbReference type="ARBA" id="ARBA00048173"/>
    </source>
</evidence>
<keyword evidence="6" id="KW-0695">RNA-directed DNA polymerase</keyword>
<evidence type="ECO:0000256" key="8">
    <source>
        <dbReference type="ARBA" id="ARBA00034120"/>
    </source>
</evidence>
<reference evidence="11 12" key="1">
    <citation type="submission" date="2016-12" db="EMBL/GenBank/DDBJ databases">
        <title>Diversity of luminous bacteria.</title>
        <authorList>
            <person name="Yoshizawa S."/>
            <person name="Kogure K."/>
        </authorList>
    </citation>
    <scope>NUCLEOTIDE SEQUENCE [LARGE SCALE GENOMIC DNA]</scope>
    <source>
        <strain evidence="11 12">LC2-408</strain>
    </source>
</reference>
<dbReference type="InterPro" id="IPR000477">
    <property type="entry name" value="RT_dom"/>
</dbReference>
<dbReference type="PRINTS" id="PR00866">
    <property type="entry name" value="RNADNAPOLMS"/>
</dbReference>
<protein>
    <recommendedName>
        <fullName evidence="1">RNA-directed DNA polymerase</fullName>
        <ecNumber evidence="1">2.7.7.49</ecNumber>
    </recommendedName>
</protein>
<dbReference type="SUPFAM" id="SSF56672">
    <property type="entry name" value="DNA/RNA polymerases"/>
    <property type="match status" value="1"/>
</dbReference>
<dbReference type="GO" id="GO:0051607">
    <property type="term" value="P:defense response to virus"/>
    <property type="evidence" value="ECO:0007669"/>
    <property type="project" value="UniProtKB-KW"/>
</dbReference>
<dbReference type="PANTHER" id="PTHR34047:SF7">
    <property type="entry name" value="RNA-DIRECTED DNA POLYMERASE"/>
    <property type="match status" value="1"/>
</dbReference>
<keyword evidence="7" id="KW-0051">Antiviral defense</keyword>
<dbReference type="PROSITE" id="PS50878">
    <property type="entry name" value="RT_POL"/>
    <property type="match status" value="1"/>
</dbReference>
<gene>
    <name evidence="11" type="ORF">BTO10_00865</name>
</gene>
<proteinExistence type="inferred from homology"/>
<dbReference type="EC" id="2.7.7.49" evidence="1"/>
<dbReference type="InterPro" id="IPR000123">
    <property type="entry name" value="Reverse_transcriptase_msDNA"/>
</dbReference>
<evidence type="ECO:0000256" key="3">
    <source>
        <dbReference type="ARBA" id="ARBA00022695"/>
    </source>
</evidence>
<evidence type="ECO:0000256" key="1">
    <source>
        <dbReference type="ARBA" id="ARBA00012493"/>
    </source>
</evidence>
<dbReference type="Proteomes" id="UP000238707">
    <property type="component" value="Unassembled WGS sequence"/>
</dbReference>
<feature type="domain" description="Reverse transcriptase" evidence="10">
    <location>
        <begin position="22"/>
        <end position="247"/>
    </location>
</feature>
<dbReference type="GO" id="GO:0003964">
    <property type="term" value="F:RNA-directed DNA polymerase activity"/>
    <property type="evidence" value="ECO:0007669"/>
    <property type="project" value="UniProtKB-KW"/>
</dbReference>
<evidence type="ECO:0000256" key="6">
    <source>
        <dbReference type="ARBA" id="ARBA00022918"/>
    </source>
</evidence>
<comment type="catalytic activity">
    <reaction evidence="9">
        <text>DNA(n) + a 2'-deoxyribonucleoside 5'-triphosphate = DNA(n+1) + diphosphate</text>
        <dbReference type="Rhea" id="RHEA:22508"/>
        <dbReference type="Rhea" id="RHEA-COMP:17339"/>
        <dbReference type="Rhea" id="RHEA-COMP:17340"/>
        <dbReference type="ChEBI" id="CHEBI:33019"/>
        <dbReference type="ChEBI" id="CHEBI:61560"/>
        <dbReference type="ChEBI" id="CHEBI:173112"/>
        <dbReference type="EC" id="2.7.7.49"/>
    </reaction>
</comment>
<dbReference type="GO" id="GO:0046872">
    <property type="term" value="F:metal ion binding"/>
    <property type="evidence" value="ECO:0007669"/>
    <property type="project" value="UniProtKB-KW"/>
</dbReference>
<dbReference type="GO" id="GO:0003723">
    <property type="term" value="F:RNA binding"/>
    <property type="evidence" value="ECO:0007669"/>
    <property type="project" value="InterPro"/>
</dbReference>
<accession>A0A2S7VP46</accession>